<dbReference type="EMBL" id="JELW01000027">
    <property type="protein sequence ID" value="EXU98340.1"/>
    <property type="molecule type" value="Genomic_DNA"/>
</dbReference>
<accession>A0A0A1URR2</accession>
<protein>
    <submittedName>
        <fullName evidence="1">Uncharacterized protein</fullName>
    </submittedName>
</protein>
<proteinExistence type="predicted"/>
<comment type="caution">
    <text evidence="1">The sequence shown here is derived from an EMBL/GenBank/DDBJ whole genome shotgun (WGS) entry which is preliminary data.</text>
</comment>
<organism evidence="1 2">
    <name type="scientific">Metarhizium robertsii</name>
    <dbReference type="NCBI Taxonomy" id="568076"/>
    <lineage>
        <taxon>Eukaryota</taxon>
        <taxon>Fungi</taxon>
        <taxon>Dikarya</taxon>
        <taxon>Ascomycota</taxon>
        <taxon>Pezizomycotina</taxon>
        <taxon>Sordariomycetes</taxon>
        <taxon>Hypocreomycetidae</taxon>
        <taxon>Hypocreales</taxon>
        <taxon>Clavicipitaceae</taxon>
        <taxon>Metarhizium</taxon>
    </lineage>
</organism>
<dbReference type="HOGENOM" id="CLU_1928094_0_0_1"/>
<name>A0A0A1URR2_9HYPO</name>
<reference evidence="1 2" key="1">
    <citation type="submission" date="2014-02" db="EMBL/GenBank/DDBJ databases">
        <title>The genome sequence of the entomopathogenic fungus Metarhizium robertsii ARSEF 2575.</title>
        <authorList>
            <person name="Giuliano Garisto Donzelli B."/>
            <person name="Roe B.A."/>
            <person name="Macmil S.L."/>
            <person name="Krasnoff S.B."/>
            <person name="Gibson D.M."/>
        </authorList>
    </citation>
    <scope>NUCLEOTIDE SEQUENCE [LARGE SCALE GENOMIC DNA]</scope>
    <source>
        <strain evidence="1 2">ARSEF 2575</strain>
    </source>
</reference>
<sequence length="142" mass="15592">MDMASVSNKNRVRQSFVRPAEGVLGTLPARQVHAVLDAIPAPSSTDKAAAKAKALLTGADKVCRCRSRHDGTCEPGYIIAQEEHFLDIDQGHSTSVTNSDTSGQHRGLVRLHIRHRVYRVLRVIEPNDDAGIQALYVPISWK</sequence>
<evidence type="ECO:0000313" key="1">
    <source>
        <dbReference type="EMBL" id="EXU98340.1"/>
    </source>
</evidence>
<dbReference type="Proteomes" id="UP000030151">
    <property type="component" value="Unassembled WGS sequence"/>
</dbReference>
<gene>
    <name evidence="1" type="ORF">X797_008517</name>
</gene>
<evidence type="ECO:0000313" key="2">
    <source>
        <dbReference type="Proteomes" id="UP000030151"/>
    </source>
</evidence>
<dbReference type="AlphaFoldDB" id="A0A0A1URR2"/>